<dbReference type="InterPro" id="IPR029063">
    <property type="entry name" value="SAM-dependent_MTases_sf"/>
</dbReference>
<keyword evidence="12" id="KW-1185">Reference proteome</keyword>
<dbReference type="Pfam" id="PF10017">
    <property type="entry name" value="Methyltransf_33"/>
    <property type="match status" value="1"/>
</dbReference>
<dbReference type="EC" id="2.1.1.261" evidence="8"/>
<dbReference type="NCBIfam" id="TIGR03439">
    <property type="entry name" value="methyl_EasF"/>
    <property type="match status" value="1"/>
</dbReference>
<comment type="caution">
    <text evidence="11">The sequence shown here is derived from an EMBL/GenBank/DDBJ whole genome shotgun (WGS) entry which is preliminary data.</text>
</comment>
<dbReference type="Proteomes" id="UP001043456">
    <property type="component" value="Unassembled WGS sequence"/>
</dbReference>
<gene>
    <name evidence="11" type="ORF">Asppvi_002071</name>
</gene>
<dbReference type="AlphaFoldDB" id="A0A9P3B305"/>
<protein>
    <recommendedName>
        <fullName evidence="8">4-dimethylallyltryptophan N-methyltransferase</fullName>
        <ecNumber evidence="8">2.1.1.261</ecNumber>
    </recommendedName>
</protein>
<evidence type="ECO:0000256" key="3">
    <source>
        <dbReference type="ARBA" id="ARBA00011738"/>
    </source>
</evidence>
<evidence type="ECO:0000256" key="8">
    <source>
        <dbReference type="ARBA" id="ARBA00039094"/>
    </source>
</evidence>
<keyword evidence="4" id="KW-0017">Alkaloid metabolism</keyword>
<dbReference type="EMBL" id="BHVY01000002">
    <property type="protein sequence ID" value="GIJ83252.1"/>
    <property type="molecule type" value="Genomic_DNA"/>
</dbReference>
<dbReference type="GO" id="GO:0009820">
    <property type="term" value="P:alkaloid metabolic process"/>
    <property type="evidence" value="ECO:0007669"/>
    <property type="project" value="UniProtKB-KW"/>
</dbReference>
<comment type="pathway">
    <text evidence="1">Alkaloid biosynthesis; ergot alkaloid biosynthesis.</text>
</comment>
<name>A0A9P3B305_9EURO</name>
<comment type="subunit">
    <text evidence="3">Homodimer.</text>
</comment>
<dbReference type="OrthoDB" id="659at2759"/>
<evidence type="ECO:0000256" key="2">
    <source>
        <dbReference type="ARBA" id="ARBA00008361"/>
    </source>
</evidence>
<evidence type="ECO:0000259" key="10">
    <source>
        <dbReference type="Pfam" id="PF10017"/>
    </source>
</evidence>
<reference evidence="11 12" key="1">
    <citation type="submission" date="2018-10" db="EMBL/GenBank/DDBJ databases">
        <title>Pan-genome distribution and transcriptional activeness of fungal secondary metabolism genes in Aspergillus section Fumigati.</title>
        <authorList>
            <person name="Takahashi H."/>
            <person name="Umemura M."/>
            <person name="Ninomiya A."/>
            <person name="Kusuya Y."/>
            <person name="Urayama S."/>
            <person name="Shimizu M."/>
            <person name="Watanabe A."/>
            <person name="Kamei K."/>
            <person name="Yaguchi T."/>
            <person name="Hagiwara D."/>
        </authorList>
    </citation>
    <scope>NUCLEOTIDE SEQUENCE [LARGE SCALE GENOMIC DNA]</scope>
    <source>
        <strain evidence="11 12">IFM 55266</strain>
    </source>
</reference>
<dbReference type="GeneID" id="67000683"/>
<evidence type="ECO:0000256" key="4">
    <source>
        <dbReference type="ARBA" id="ARBA00022589"/>
    </source>
</evidence>
<dbReference type="RefSeq" id="XP_043153999.1">
    <property type="nucleotide sequence ID" value="XM_043298064.1"/>
</dbReference>
<dbReference type="PIRSF" id="PIRSF018005">
    <property type="entry name" value="UCP018005"/>
    <property type="match status" value="1"/>
</dbReference>
<dbReference type="InterPro" id="IPR017804">
    <property type="entry name" value="MeTrfase_EgtD-like"/>
</dbReference>
<keyword evidence="5" id="KW-0489">Methyltransferase</keyword>
<keyword evidence="7" id="KW-0949">S-adenosyl-L-methionine</keyword>
<sequence>MPGIEIRNASGCQVYDIRRQQGGSIDLQSMIRAGIASTPKSLPSLLLWDEEGLRRFDKFADSGLYYLRNKELEILQKRGLEIAAVVPTGSVLIELGCGSLQKTGRLLQALENQEKAVRYYALDVSLRGLTESLSELRKELGDLRSVDITGLWGTYDDCVSWISTQSDLEPLNTVTFFWMGNSVGNMDHHSEASALLAQFKDACQASSLRCQFLIAADACEDIQMIQKAYDTRNSALHAFILNGLIHANAVLGREAFSLEDWSCESEFSPDESQLEVYYTPCRDVQVDVGDGCIYHIKRGERIRAISSGKWGKSLMVQVVSTAGLRMNRVWGDCSGLYYFYHLKSGAGESGRLWAGAE</sequence>
<dbReference type="GO" id="GO:0008168">
    <property type="term" value="F:methyltransferase activity"/>
    <property type="evidence" value="ECO:0007669"/>
    <property type="project" value="UniProtKB-KW"/>
</dbReference>
<dbReference type="Gene3D" id="3.40.50.150">
    <property type="entry name" value="Vaccinia Virus protein VP39"/>
    <property type="match status" value="1"/>
</dbReference>
<accession>A0A9P3B305</accession>
<dbReference type="PANTHER" id="PTHR43397">
    <property type="entry name" value="ERGOTHIONEINE BIOSYNTHESIS PROTEIN 1"/>
    <property type="match status" value="1"/>
</dbReference>
<keyword evidence="6" id="KW-0808">Transferase</keyword>
<dbReference type="GO" id="GO:0032259">
    <property type="term" value="P:methylation"/>
    <property type="evidence" value="ECO:0007669"/>
    <property type="project" value="UniProtKB-KW"/>
</dbReference>
<evidence type="ECO:0000256" key="1">
    <source>
        <dbReference type="ARBA" id="ARBA00005107"/>
    </source>
</evidence>
<evidence type="ECO:0000256" key="7">
    <source>
        <dbReference type="ARBA" id="ARBA00022691"/>
    </source>
</evidence>
<evidence type="ECO:0000313" key="12">
    <source>
        <dbReference type="Proteomes" id="UP001043456"/>
    </source>
</evidence>
<dbReference type="InterPro" id="IPR017805">
    <property type="entry name" value="SAM_MeTrfase_EasF-type_put"/>
</dbReference>
<proteinExistence type="inferred from homology"/>
<dbReference type="InterPro" id="IPR051128">
    <property type="entry name" value="EgtD_Methyltrsf_superfamily"/>
</dbReference>
<comment type="similarity">
    <text evidence="2">Belongs to the methyltransferase superfamily.</text>
</comment>
<evidence type="ECO:0000313" key="11">
    <source>
        <dbReference type="EMBL" id="GIJ83252.1"/>
    </source>
</evidence>
<comment type="catalytic activity">
    <reaction evidence="9">
        <text>4-(3-methylbut-2-enyl)-L-tryptophan + S-adenosyl-L-methionine = 4-(3-methylbut-2-enyl)-L-abrine + S-adenosyl-L-homocysteine + H(+)</text>
        <dbReference type="Rhea" id="RHEA:34435"/>
        <dbReference type="ChEBI" id="CHEBI:15378"/>
        <dbReference type="ChEBI" id="CHEBI:57856"/>
        <dbReference type="ChEBI" id="CHEBI:58209"/>
        <dbReference type="ChEBI" id="CHEBI:59789"/>
        <dbReference type="ChEBI" id="CHEBI:67248"/>
        <dbReference type="EC" id="2.1.1.261"/>
    </reaction>
</comment>
<dbReference type="InterPro" id="IPR019257">
    <property type="entry name" value="MeTrfase_dom"/>
</dbReference>
<evidence type="ECO:0000256" key="5">
    <source>
        <dbReference type="ARBA" id="ARBA00022603"/>
    </source>
</evidence>
<organism evidence="11 12">
    <name type="scientific">Aspergillus pseudoviridinutans</name>
    <dbReference type="NCBI Taxonomy" id="1517512"/>
    <lineage>
        <taxon>Eukaryota</taxon>
        <taxon>Fungi</taxon>
        <taxon>Dikarya</taxon>
        <taxon>Ascomycota</taxon>
        <taxon>Pezizomycotina</taxon>
        <taxon>Eurotiomycetes</taxon>
        <taxon>Eurotiomycetidae</taxon>
        <taxon>Eurotiales</taxon>
        <taxon>Aspergillaceae</taxon>
        <taxon>Aspergillus</taxon>
        <taxon>Aspergillus subgen. Fumigati</taxon>
    </lineage>
</organism>
<evidence type="ECO:0000256" key="6">
    <source>
        <dbReference type="ARBA" id="ARBA00022679"/>
    </source>
</evidence>
<feature type="domain" description="Histidine-specific methyltransferase SAM-dependent" evidence="10">
    <location>
        <begin position="28"/>
        <end position="343"/>
    </location>
</feature>
<evidence type="ECO:0000256" key="9">
    <source>
        <dbReference type="ARBA" id="ARBA00049425"/>
    </source>
</evidence>
<dbReference type="PANTHER" id="PTHR43397:SF1">
    <property type="entry name" value="ERGOTHIONEINE BIOSYNTHESIS PROTEIN 1"/>
    <property type="match status" value="1"/>
</dbReference>